<dbReference type="AlphaFoldDB" id="E3L320"/>
<comment type="similarity">
    <text evidence="1">Belongs to the helicase family. RecQ subfamily.</text>
</comment>
<evidence type="ECO:0000256" key="4">
    <source>
        <dbReference type="ARBA" id="ARBA00023125"/>
    </source>
</evidence>
<keyword evidence="5" id="KW-0413">Isomerase</keyword>
<keyword evidence="4" id="KW-0238">DNA-binding</keyword>
<evidence type="ECO:0000313" key="10">
    <source>
        <dbReference type="EMBL" id="EFP90945.1"/>
    </source>
</evidence>
<proteinExistence type="inferred from homology"/>
<evidence type="ECO:0000256" key="1">
    <source>
        <dbReference type="ARBA" id="ARBA00005446"/>
    </source>
</evidence>
<dbReference type="GO" id="GO:0000724">
    <property type="term" value="P:double-strand break repair via homologous recombination"/>
    <property type="evidence" value="ECO:0000318"/>
    <property type="project" value="GO_Central"/>
</dbReference>
<dbReference type="HOGENOM" id="CLU_011478_0_1_1"/>
<sequence>MKGIRVSSAIRSAGDDTLKQMISTQSIARYQQEPKKIQVETVMNLLRGRNTFLLAATGFGKSRISEMYLDLLPKDRHGRILGVVVALNPLDALGDNQVEEKMAAGFSAINLTYLNFTHEVGLNVMNGFYNFVYVSPETFLNNLTFVDIYFSNEFQTKLALVVVDEAHMIYSWGLVENGQRHLKTLVRHQDQSPFRPSFGSLSAQLLTKNLAPILLMSATCRPPAIEAIKKNLKLLDDHIDILKSELTRPEIRIIRILMNHSLKSCLDILQIYGLKELVPDEDVVPALIYTGTRALTLTVLEVLDKARGTPNLGSNLAPYSTFARRYHACTGDLDKQDAINGFSKGQIPILACTLALGMGQNWKLVRQVVHMGRGDPSLICQMIGRCGRDGRPGLAIMFVEQNCPKGKNKVDEFTPGQIQSDEDRMDALAVTPVCLRIAFSIDNR</sequence>
<evidence type="ECO:0000256" key="5">
    <source>
        <dbReference type="ARBA" id="ARBA00023235"/>
    </source>
</evidence>
<dbReference type="PANTHER" id="PTHR13710:SF105">
    <property type="entry name" value="ATP-DEPENDENT DNA HELICASE Q1"/>
    <property type="match status" value="1"/>
</dbReference>
<reference key="1">
    <citation type="submission" date="2007-01" db="EMBL/GenBank/DDBJ databases">
        <title>The Genome Sequence of Puccinia graminis f. sp. tritici Strain CRL 75-36-700-3.</title>
        <authorList>
            <consortium name="The Broad Institute Genome Sequencing Platform"/>
            <person name="Birren B."/>
            <person name="Lander E."/>
            <person name="Galagan J."/>
            <person name="Nusbaum C."/>
            <person name="Devon K."/>
            <person name="Cuomo C."/>
            <person name="Jaffe D."/>
            <person name="Butler J."/>
            <person name="Alvarez P."/>
            <person name="Gnerre S."/>
            <person name="Grabherr M."/>
            <person name="Mauceli E."/>
            <person name="Brockman W."/>
            <person name="Young S."/>
            <person name="LaButti K."/>
            <person name="Sykes S."/>
            <person name="DeCaprio D."/>
            <person name="Crawford M."/>
            <person name="Koehrsen M."/>
            <person name="Engels R."/>
            <person name="Montgomery P."/>
            <person name="Pearson M."/>
            <person name="Howarth C."/>
            <person name="Larson L."/>
            <person name="White J."/>
            <person name="Zeng Q."/>
            <person name="Kodira C."/>
            <person name="Yandava C."/>
            <person name="Alvarado L."/>
            <person name="O'Leary S."/>
            <person name="Szabo L."/>
            <person name="Dean R."/>
            <person name="Schein J."/>
        </authorList>
    </citation>
    <scope>NUCLEOTIDE SEQUENCE</scope>
    <source>
        <strain>CRL 75-36-700-3</strain>
    </source>
</reference>
<evidence type="ECO:0000256" key="7">
    <source>
        <dbReference type="ARBA" id="ARBA00034808"/>
    </source>
</evidence>
<feature type="domain" description="Helicase C-terminal" evidence="9">
    <location>
        <begin position="273"/>
        <end position="429"/>
    </location>
</feature>
<dbReference type="VEuPathDB" id="FungiDB:PGTG_17217"/>
<protein>
    <recommendedName>
        <fullName evidence="7">DNA 3'-5' helicase</fullName>
        <ecNumber evidence="7">5.6.2.4</ecNumber>
    </recommendedName>
</protein>
<dbReference type="InterPro" id="IPR001650">
    <property type="entry name" value="Helicase_C-like"/>
</dbReference>
<dbReference type="EMBL" id="DS178339">
    <property type="protein sequence ID" value="EFP90945.1"/>
    <property type="molecule type" value="Genomic_DNA"/>
</dbReference>
<evidence type="ECO:0000259" key="9">
    <source>
        <dbReference type="PROSITE" id="PS51194"/>
    </source>
</evidence>
<comment type="catalytic activity">
    <reaction evidence="6">
        <text>Couples ATP hydrolysis with the unwinding of duplex DNA by translocating in the 3'-5' direction.</text>
        <dbReference type="EC" id="5.6.2.4"/>
    </reaction>
</comment>
<dbReference type="Pfam" id="PF00271">
    <property type="entry name" value="Helicase_C"/>
    <property type="match status" value="1"/>
</dbReference>
<feature type="domain" description="Helicase ATP-binding" evidence="8">
    <location>
        <begin position="42"/>
        <end position="238"/>
    </location>
</feature>
<dbReference type="GO" id="GO:0006260">
    <property type="term" value="P:DNA replication"/>
    <property type="evidence" value="ECO:0000318"/>
    <property type="project" value="GO_Central"/>
</dbReference>
<dbReference type="SMART" id="SM00490">
    <property type="entry name" value="HELICc"/>
    <property type="match status" value="1"/>
</dbReference>
<accession>E3L320</accession>
<evidence type="ECO:0000256" key="2">
    <source>
        <dbReference type="ARBA" id="ARBA00022741"/>
    </source>
</evidence>
<dbReference type="Proteomes" id="UP000008783">
    <property type="component" value="Unassembled WGS sequence"/>
</dbReference>
<dbReference type="PROSITE" id="PS51192">
    <property type="entry name" value="HELICASE_ATP_BIND_1"/>
    <property type="match status" value="1"/>
</dbReference>
<dbReference type="KEGG" id="pgr:PGTG_17217"/>
<dbReference type="PANTHER" id="PTHR13710">
    <property type="entry name" value="DNA HELICASE RECQ FAMILY MEMBER"/>
    <property type="match status" value="1"/>
</dbReference>
<dbReference type="SMART" id="SM00487">
    <property type="entry name" value="DEXDc"/>
    <property type="match status" value="1"/>
</dbReference>
<dbReference type="SUPFAM" id="SSF52540">
    <property type="entry name" value="P-loop containing nucleoside triphosphate hydrolases"/>
    <property type="match status" value="1"/>
</dbReference>
<dbReference type="OMA" id="LCCHICT"/>
<name>E3L320_PUCGT</name>
<dbReference type="EC" id="5.6.2.4" evidence="7"/>
<gene>
    <name evidence="10" type="ORF">PGTG_17217</name>
</gene>
<dbReference type="RefSeq" id="XP_003335364.1">
    <property type="nucleotide sequence ID" value="XM_003335316.2"/>
</dbReference>
<dbReference type="GeneID" id="10528359"/>
<dbReference type="InterPro" id="IPR014001">
    <property type="entry name" value="Helicase_ATP-bd"/>
</dbReference>
<dbReference type="GO" id="GO:0005524">
    <property type="term" value="F:ATP binding"/>
    <property type="evidence" value="ECO:0007669"/>
    <property type="project" value="UniProtKB-KW"/>
</dbReference>
<reference evidence="11" key="2">
    <citation type="journal article" date="2011" name="Proc. Natl. Acad. Sci. U.S.A.">
        <title>Obligate biotrophy features unraveled by the genomic analysis of rust fungi.</title>
        <authorList>
            <person name="Duplessis S."/>
            <person name="Cuomo C.A."/>
            <person name="Lin Y.-C."/>
            <person name="Aerts A."/>
            <person name="Tisserant E."/>
            <person name="Veneault-Fourrey C."/>
            <person name="Joly D.L."/>
            <person name="Hacquard S."/>
            <person name="Amselem J."/>
            <person name="Cantarel B.L."/>
            <person name="Chiu R."/>
            <person name="Coutinho P.M."/>
            <person name="Feau N."/>
            <person name="Field M."/>
            <person name="Frey P."/>
            <person name="Gelhaye E."/>
            <person name="Goldberg J."/>
            <person name="Grabherr M.G."/>
            <person name="Kodira C.D."/>
            <person name="Kohler A."/>
            <person name="Kuees U."/>
            <person name="Lindquist E.A."/>
            <person name="Lucas S.M."/>
            <person name="Mago R."/>
            <person name="Mauceli E."/>
            <person name="Morin E."/>
            <person name="Murat C."/>
            <person name="Pangilinan J.L."/>
            <person name="Park R."/>
            <person name="Pearson M."/>
            <person name="Quesneville H."/>
            <person name="Rouhier N."/>
            <person name="Sakthikumar S."/>
            <person name="Salamov A.A."/>
            <person name="Schmutz J."/>
            <person name="Selles B."/>
            <person name="Shapiro H."/>
            <person name="Tanguay P."/>
            <person name="Tuskan G.A."/>
            <person name="Henrissat B."/>
            <person name="Van de Peer Y."/>
            <person name="Rouze P."/>
            <person name="Ellis J.G."/>
            <person name="Dodds P.N."/>
            <person name="Schein J.E."/>
            <person name="Zhong S."/>
            <person name="Hamelin R.C."/>
            <person name="Grigoriev I.V."/>
            <person name="Szabo L.J."/>
            <person name="Martin F."/>
        </authorList>
    </citation>
    <scope>NUCLEOTIDE SEQUENCE [LARGE SCALE GENOMIC DNA]</scope>
    <source>
        <strain evidence="11">CRL 75-36-700-3 / race SCCL</strain>
    </source>
</reference>
<evidence type="ECO:0000256" key="3">
    <source>
        <dbReference type="ARBA" id="ARBA00022840"/>
    </source>
</evidence>
<dbReference type="Gene3D" id="3.40.50.300">
    <property type="entry name" value="P-loop containing nucleotide triphosphate hydrolases"/>
    <property type="match status" value="2"/>
</dbReference>
<organism evidence="10 11">
    <name type="scientific">Puccinia graminis f. sp. tritici (strain CRL 75-36-700-3 / race SCCL)</name>
    <name type="common">Black stem rust fungus</name>
    <dbReference type="NCBI Taxonomy" id="418459"/>
    <lineage>
        <taxon>Eukaryota</taxon>
        <taxon>Fungi</taxon>
        <taxon>Dikarya</taxon>
        <taxon>Basidiomycota</taxon>
        <taxon>Pucciniomycotina</taxon>
        <taxon>Pucciniomycetes</taxon>
        <taxon>Pucciniales</taxon>
        <taxon>Pucciniaceae</taxon>
        <taxon>Puccinia</taxon>
    </lineage>
</organism>
<keyword evidence="3" id="KW-0067">ATP-binding</keyword>
<dbReference type="GO" id="GO:0043138">
    <property type="term" value="F:3'-5' DNA helicase activity"/>
    <property type="evidence" value="ECO:0000318"/>
    <property type="project" value="GO_Central"/>
</dbReference>
<evidence type="ECO:0000259" key="8">
    <source>
        <dbReference type="PROSITE" id="PS51192"/>
    </source>
</evidence>
<evidence type="ECO:0000313" key="11">
    <source>
        <dbReference type="Proteomes" id="UP000008783"/>
    </source>
</evidence>
<dbReference type="PROSITE" id="PS51194">
    <property type="entry name" value="HELICASE_CTER"/>
    <property type="match status" value="1"/>
</dbReference>
<dbReference type="InterPro" id="IPR027417">
    <property type="entry name" value="P-loop_NTPase"/>
</dbReference>
<evidence type="ECO:0000256" key="6">
    <source>
        <dbReference type="ARBA" id="ARBA00034617"/>
    </source>
</evidence>
<dbReference type="Pfam" id="PF00270">
    <property type="entry name" value="DEAD"/>
    <property type="match status" value="1"/>
</dbReference>
<dbReference type="GO" id="GO:0005694">
    <property type="term" value="C:chromosome"/>
    <property type="evidence" value="ECO:0000318"/>
    <property type="project" value="GO_Central"/>
</dbReference>
<dbReference type="GO" id="GO:0005737">
    <property type="term" value="C:cytoplasm"/>
    <property type="evidence" value="ECO:0000318"/>
    <property type="project" value="GO_Central"/>
</dbReference>
<dbReference type="InParanoid" id="E3L320"/>
<dbReference type="InterPro" id="IPR011545">
    <property type="entry name" value="DEAD/DEAH_box_helicase_dom"/>
</dbReference>
<dbReference type="OrthoDB" id="10261556at2759"/>
<dbReference type="GO" id="GO:0003677">
    <property type="term" value="F:DNA binding"/>
    <property type="evidence" value="ECO:0007669"/>
    <property type="project" value="UniProtKB-KW"/>
</dbReference>
<keyword evidence="11" id="KW-1185">Reference proteome</keyword>
<dbReference type="GO" id="GO:0009378">
    <property type="term" value="F:four-way junction helicase activity"/>
    <property type="evidence" value="ECO:0000318"/>
    <property type="project" value="GO_Central"/>
</dbReference>
<dbReference type="STRING" id="418459.E3L320"/>
<keyword evidence="2" id="KW-0547">Nucleotide-binding</keyword>